<dbReference type="InParanoid" id="A0A672I6W0"/>
<evidence type="ECO:0000313" key="3">
    <source>
        <dbReference type="Ensembl" id="ENSSFAP00005037406.1"/>
    </source>
</evidence>
<reference evidence="3" key="3">
    <citation type="submission" date="2025-09" db="UniProtKB">
        <authorList>
            <consortium name="Ensembl"/>
        </authorList>
    </citation>
    <scope>IDENTIFICATION</scope>
</reference>
<feature type="compositionally biased region" description="Basic and acidic residues" evidence="2">
    <location>
        <begin position="1"/>
        <end position="14"/>
    </location>
</feature>
<evidence type="ECO:0008006" key="5">
    <source>
        <dbReference type="Google" id="ProtNLM"/>
    </source>
</evidence>
<dbReference type="Ensembl" id="ENSSFAT00005038800.1">
    <property type="protein sequence ID" value="ENSSFAP00005037406.1"/>
    <property type="gene ID" value="ENSSFAG00005018818.1"/>
</dbReference>
<evidence type="ECO:0000313" key="4">
    <source>
        <dbReference type="Proteomes" id="UP000472267"/>
    </source>
</evidence>
<feature type="coiled-coil region" evidence="1">
    <location>
        <begin position="171"/>
        <end position="214"/>
    </location>
</feature>
<dbReference type="InterPro" id="IPR026175">
    <property type="entry name" value="MIPOL1"/>
</dbReference>
<dbReference type="AlphaFoldDB" id="A0A672I6W0"/>
<dbReference type="Proteomes" id="UP000472267">
    <property type="component" value="Chromosome 19"/>
</dbReference>
<keyword evidence="4" id="KW-1185">Reference proteome</keyword>
<feature type="region of interest" description="Disordered" evidence="2">
    <location>
        <begin position="47"/>
        <end position="166"/>
    </location>
</feature>
<gene>
    <name evidence="3" type="primary">mipol1</name>
</gene>
<reference evidence="3" key="2">
    <citation type="submission" date="2025-08" db="UniProtKB">
        <authorList>
            <consortium name="Ensembl"/>
        </authorList>
    </citation>
    <scope>IDENTIFICATION</scope>
</reference>
<proteinExistence type="predicted"/>
<feature type="compositionally biased region" description="Polar residues" evidence="2">
    <location>
        <begin position="20"/>
        <end position="33"/>
    </location>
</feature>
<dbReference type="PANTHER" id="PTHR22089:SF2">
    <property type="entry name" value="MIRROR-IMAGE POLYDACTYLY GENE 1 PROTEIN"/>
    <property type="match status" value="1"/>
</dbReference>
<organism evidence="3 4">
    <name type="scientific">Salarias fasciatus</name>
    <name type="common">Jewelled blenny</name>
    <name type="synonym">Blennius fasciatus</name>
    <dbReference type="NCBI Taxonomy" id="181472"/>
    <lineage>
        <taxon>Eukaryota</taxon>
        <taxon>Metazoa</taxon>
        <taxon>Chordata</taxon>
        <taxon>Craniata</taxon>
        <taxon>Vertebrata</taxon>
        <taxon>Euteleostomi</taxon>
        <taxon>Actinopterygii</taxon>
        <taxon>Neopterygii</taxon>
        <taxon>Teleostei</taxon>
        <taxon>Neoteleostei</taxon>
        <taxon>Acanthomorphata</taxon>
        <taxon>Ovalentaria</taxon>
        <taxon>Blenniimorphae</taxon>
        <taxon>Blenniiformes</taxon>
        <taxon>Blennioidei</taxon>
        <taxon>Blenniidae</taxon>
        <taxon>Salariinae</taxon>
        <taxon>Salarias</taxon>
    </lineage>
</organism>
<dbReference type="PANTHER" id="PTHR22089">
    <property type="entry name" value="MIRROR-IMAGE POLYDACTYLY GENE 1 PROTEIN"/>
    <property type="match status" value="1"/>
</dbReference>
<sequence>MYKDNPRVNEELRRRLPSPARQQLSNTAQQLGSTERLEVVAGFQAPQPLTEVSPVSHRRSASPVSPLLNRSSVSPISIRRSVSPVSPLSHRRSVSPVSPLSQRRSASPLSGRAAGAVGGMEEGEEFSPGRGASPRADWPVEGAVSSPAPRRHLLSADSRSSARRPNEDKNISLLLKELDSLRLTNSTLQEQLVLKEKELRSREVDEKLKEELQEVQRWERPTALLEEVLAAQKQRDQALMSRLLLANEERDEALLRVRRLQQAAETDASRLDTREQDVDELLRRVCHADSAHEIRHAGSALVQRLRLAWQRRNDITAQEMNAVMEERDASVVKVSRAATEPSRCSTNFSLWTVPRAVASCTCFHVHM</sequence>
<keyword evidence="1" id="KW-0175">Coiled coil</keyword>
<reference evidence="3" key="1">
    <citation type="submission" date="2019-06" db="EMBL/GenBank/DDBJ databases">
        <authorList>
            <consortium name="Wellcome Sanger Institute Data Sharing"/>
        </authorList>
    </citation>
    <scope>NUCLEOTIDE SEQUENCE [LARGE SCALE GENOMIC DNA]</scope>
</reference>
<dbReference type="FunCoup" id="A0A672I6W0">
    <property type="interactions" value="257"/>
</dbReference>
<evidence type="ECO:0000256" key="1">
    <source>
        <dbReference type="SAM" id="Coils"/>
    </source>
</evidence>
<feature type="region of interest" description="Disordered" evidence="2">
    <location>
        <begin position="1"/>
        <end position="33"/>
    </location>
</feature>
<accession>A0A672I6W0</accession>
<name>A0A672I6W0_SALFA</name>
<evidence type="ECO:0000256" key="2">
    <source>
        <dbReference type="SAM" id="MobiDB-lite"/>
    </source>
</evidence>
<protein>
    <recommendedName>
        <fullName evidence="5">Mirror-image polydactyly 1</fullName>
    </recommendedName>
</protein>
<dbReference type="OMA" id="HADSAHE"/>
<feature type="compositionally biased region" description="Low complexity" evidence="2">
    <location>
        <begin position="70"/>
        <end position="105"/>
    </location>
</feature>